<dbReference type="PATRIC" id="fig|1120926.3.peg.3580"/>
<dbReference type="STRING" id="202952.GCA_000747725_03788"/>
<dbReference type="AlphaFoldDB" id="N8ZKL2"/>
<dbReference type="EMBL" id="APPN01000080">
    <property type="protein sequence ID" value="ENV32298.1"/>
    <property type="molecule type" value="Genomic_DNA"/>
</dbReference>
<dbReference type="InterPro" id="IPR000073">
    <property type="entry name" value="AB_hydrolase_1"/>
</dbReference>
<dbReference type="eggNOG" id="COG1075">
    <property type="taxonomic scope" value="Bacteria"/>
</dbReference>
<keyword evidence="3" id="KW-1185">Reference proteome</keyword>
<feature type="domain" description="AB hydrolase-1" evidence="1">
    <location>
        <begin position="348"/>
        <end position="609"/>
    </location>
</feature>
<reference evidence="2 3" key="1">
    <citation type="submission" date="2013-02" db="EMBL/GenBank/DDBJ databases">
        <title>The Genome Sequence of Acinetobacter gerneri CIP 107464.</title>
        <authorList>
            <consortium name="The Broad Institute Genome Sequencing Platform"/>
            <consortium name="The Broad Institute Genome Sequencing Center for Infectious Disease"/>
            <person name="Cerqueira G."/>
            <person name="Feldgarden M."/>
            <person name="Courvalin P."/>
            <person name="Perichon B."/>
            <person name="Grillot-Courvalin C."/>
            <person name="Clermont D."/>
            <person name="Rocha E."/>
            <person name="Yoon E.-J."/>
            <person name="Nemec A."/>
            <person name="Walker B."/>
            <person name="Young S.K."/>
            <person name="Zeng Q."/>
            <person name="Gargeya S."/>
            <person name="Fitzgerald M."/>
            <person name="Haas B."/>
            <person name="Abouelleil A."/>
            <person name="Alvarado L."/>
            <person name="Arachchi H.M."/>
            <person name="Berlin A.M."/>
            <person name="Chapman S.B."/>
            <person name="Dewar J."/>
            <person name="Goldberg J."/>
            <person name="Griggs A."/>
            <person name="Gujja S."/>
            <person name="Hansen M."/>
            <person name="Howarth C."/>
            <person name="Imamovic A."/>
            <person name="Larimer J."/>
            <person name="McCowan C."/>
            <person name="Murphy C."/>
            <person name="Neiman D."/>
            <person name="Pearson M."/>
            <person name="Priest M."/>
            <person name="Roberts A."/>
            <person name="Saif S."/>
            <person name="Shea T."/>
            <person name="Sisk P."/>
            <person name="Sykes S."/>
            <person name="Wortman J."/>
            <person name="Nusbaum C."/>
            <person name="Birren B."/>
        </authorList>
    </citation>
    <scope>NUCLEOTIDE SEQUENCE [LARGE SCALE GENOMIC DNA]</scope>
    <source>
        <strain evidence="2 3">CIP 107464</strain>
    </source>
</reference>
<dbReference type="Pfam" id="PF12697">
    <property type="entry name" value="Abhydrolase_6"/>
    <property type="match status" value="1"/>
</dbReference>
<comment type="caution">
    <text evidence="2">The sequence shown here is derived from an EMBL/GenBank/DDBJ whole genome shotgun (WGS) entry which is preliminary data.</text>
</comment>
<organism evidence="2 3">
    <name type="scientific">Acinetobacter gerneri DSM 14967 = CIP 107464 = MTCC 9824</name>
    <dbReference type="NCBI Taxonomy" id="1120926"/>
    <lineage>
        <taxon>Bacteria</taxon>
        <taxon>Pseudomonadati</taxon>
        <taxon>Pseudomonadota</taxon>
        <taxon>Gammaproteobacteria</taxon>
        <taxon>Moraxellales</taxon>
        <taxon>Moraxellaceae</taxon>
        <taxon>Acinetobacter</taxon>
    </lineage>
</organism>
<dbReference type="Proteomes" id="UP000013117">
    <property type="component" value="Unassembled WGS sequence"/>
</dbReference>
<name>N8ZKL2_9GAMM</name>
<evidence type="ECO:0000313" key="3">
    <source>
        <dbReference type="Proteomes" id="UP000013117"/>
    </source>
</evidence>
<accession>N8ZKL2</accession>
<evidence type="ECO:0000259" key="1">
    <source>
        <dbReference type="Pfam" id="PF12697"/>
    </source>
</evidence>
<dbReference type="SUPFAM" id="SSF53474">
    <property type="entry name" value="alpha/beta-Hydrolases"/>
    <property type="match status" value="1"/>
</dbReference>
<dbReference type="InterPro" id="IPR029058">
    <property type="entry name" value="AB_hydrolase_fold"/>
</dbReference>
<gene>
    <name evidence="2" type="ORF">F960_03692</name>
</gene>
<dbReference type="Gene3D" id="3.40.50.1820">
    <property type="entry name" value="alpha/beta hydrolase"/>
    <property type="match status" value="1"/>
</dbReference>
<sequence>MHLKENQMSTSLSQKSASFLTQHKFSEATLSSLYLLDLSPDYCLDKPEQCASTILKHPSIETDQAYASISEIYLAKAFLLENNRECLNAPKHQANLNNSCLSQQLEMLNKSLRYSYVYLFKTEQSPESRLFDQRQMQVRLFYNVALSKFMTNIFVQQHFDKFPDNFHLNNQIFNLDFKQYTDLKNVAIDRIQSTYIMGFSGFYTINRQEGIGSEFVVVKSVQAADDDAKFILDPETYYQKNAKSHIHEARYLPVSAVIEPTEIYASAESILNGADLQIKLIDPYQYQSTEINQKKYKITANYSAPFGLWLAENKIGEAGYWSLFNREQRLVMPHLFMLEPYQPNKKIIVMIHGLGSSPEAWVSLTNNIMGDKELRDHYQVWQVFYSTNMPILESRFQIYELLKHAFSEVIPNTNSAHDAVLIGHSMGGVISRLLVSDADVTEQAVSMMSEQQRRQFEQYPIIRQRFVFKPLTQFDRAVFISAPQRGTPYANLWFTQFIAKRLIKLPATFLNSVDTNLKSNYQQFKNGLIYNGPGDLSDHSKFMQLTSKIMPVQSIKYYSIMGNKKMTDQAEKTSDGIVPYSSSHLDGAVSEKIIRGGHSIQEKPEAVLELRRILRANLALVE</sequence>
<dbReference type="HOGENOM" id="CLU_016928_1_0_6"/>
<proteinExistence type="predicted"/>
<evidence type="ECO:0000313" key="2">
    <source>
        <dbReference type="EMBL" id="ENV32298.1"/>
    </source>
</evidence>
<protein>
    <recommendedName>
        <fullName evidence="1">AB hydrolase-1 domain-containing protein</fullName>
    </recommendedName>
</protein>